<dbReference type="Gene3D" id="3.40.50.300">
    <property type="entry name" value="P-loop containing nucleotide triphosphate hydrolases"/>
    <property type="match status" value="2"/>
</dbReference>
<dbReference type="PANTHER" id="PTHR43790:SF9">
    <property type="entry name" value="GALACTOFURANOSE TRANSPORTER ATP-BINDING PROTEIN YTFR"/>
    <property type="match status" value="1"/>
</dbReference>
<dbReference type="InterPro" id="IPR003439">
    <property type="entry name" value="ABC_transporter-like_ATP-bd"/>
</dbReference>
<dbReference type="InterPro" id="IPR003593">
    <property type="entry name" value="AAA+_ATPase"/>
</dbReference>
<dbReference type="InterPro" id="IPR017871">
    <property type="entry name" value="ABC_transporter-like_CS"/>
</dbReference>
<keyword evidence="6" id="KW-0547">Nucleotide-binding</keyword>
<evidence type="ECO:0000259" key="8">
    <source>
        <dbReference type="PROSITE" id="PS50893"/>
    </source>
</evidence>
<sequence>MNPSLIHPGADEPALLEVRGLSKRFGATRALAGVSLRFAAGRVHCVLGENGAGKSTLGKLIGGLYDADEGEMLLDGRPIRPTSPRDARAAGIAIVHQELALAPHLSVRANLWLGSEARRAPFAFLPRQAETARAREVMNRLGLAHIDTERRLSELPMAVHQLVEIGRSLMFDPRVIVFDEPTAMLGAVEKQRFFEVVRALKADGIAAILITHHTDDVVETADHVTVMRDGRVVDSFAMHDAITGETVVARLTGTSTGTRAEVRPVAAATTCVSENLPPPPVDRDPLVDAPMLEIEGLASDADDDTLRLAAGQIVGFYGVVGCGAEKIVQGLVGLHAAGSPLRFRLAGRAYRPRSPAHALAQGVAYLPAGRARNGVLPSRSIRDNLLLTQWPGVGRWGFVAPSRERALARALLGQCGVKFDSDDSPITSLSGGNQQKVLLARAMAGASRLLLLEEPSAGVDIDAKRQIHARVRALAERGVTVLVLSSDLPETLTLCDTVMTMFDGRIVGRYDAPGAHDHAAIVADVLGQRPLHSAHLPSLTPIP</sequence>
<protein>
    <submittedName>
        <fullName evidence="9">Monosaccharide ABC transporter ATP-binding protein, CUT2 family</fullName>
    </submittedName>
</protein>
<evidence type="ECO:0000256" key="3">
    <source>
        <dbReference type="ARBA" id="ARBA00022519"/>
    </source>
</evidence>
<evidence type="ECO:0000256" key="4">
    <source>
        <dbReference type="ARBA" id="ARBA00022597"/>
    </source>
</evidence>
<gene>
    <name evidence="9" type="ORF">SAMN05216551_10223</name>
</gene>
<accession>A0A1H2PK98</accession>
<dbReference type="RefSeq" id="WP_091904620.1">
    <property type="nucleotide sequence ID" value="NZ_FNLO01000002.1"/>
</dbReference>
<keyword evidence="10" id="KW-1185">Reference proteome</keyword>
<dbReference type="PROSITE" id="PS50893">
    <property type="entry name" value="ABC_TRANSPORTER_2"/>
    <property type="match status" value="2"/>
</dbReference>
<name>A0A1H2PK98_9BURK</name>
<dbReference type="PANTHER" id="PTHR43790">
    <property type="entry name" value="CARBOHYDRATE TRANSPORT ATP-BINDING PROTEIN MG119-RELATED"/>
    <property type="match status" value="1"/>
</dbReference>
<evidence type="ECO:0000256" key="5">
    <source>
        <dbReference type="ARBA" id="ARBA00022737"/>
    </source>
</evidence>
<proteinExistence type="predicted"/>
<feature type="domain" description="ABC transporter" evidence="8">
    <location>
        <begin position="16"/>
        <end position="254"/>
    </location>
</feature>
<evidence type="ECO:0000256" key="6">
    <source>
        <dbReference type="ARBA" id="ARBA00022741"/>
    </source>
</evidence>
<keyword evidence="3" id="KW-0472">Membrane</keyword>
<dbReference type="InterPro" id="IPR050107">
    <property type="entry name" value="ABC_carbohydrate_import_ATPase"/>
</dbReference>
<dbReference type="Pfam" id="PF00005">
    <property type="entry name" value="ABC_tran"/>
    <property type="match status" value="2"/>
</dbReference>
<evidence type="ECO:0000313" key="10">
    <source>
        <dbReference type="Proteomes" id="UP000243719"/>
    </source>
</evidence>
<dbReference type="SMART" id="SM00382">
    <property type="entry name" value="AAA"/>
    <property type="match status" value="2"/>
</dbReference>
<dbReference type="CDD" id="cd03216">
    <property type="entry name" value="ABC_Carb_Monos_I"/>
    <property type="match status" value="1"/>
</dbReference>
<keyword evidence="4" id="KW-0762">Sugar transport</keyword>
<dbReference type="STRING" id="1770053.SAMN05216551_10223"/>
<dbReference type="OrthoDB" id="9776369at2"/>
<feature type="domain" description="ABC transporter" evidence="8">
    <location>
        <begin position="281"/>
        <end position="528"/>
    </location>
</feature>
<keyword evidence="5" id="KW-0677">Repeat</keyword>
<dbReference type="Proteomes" id="UP000243719">
    <property type="component" value="Unassembled WGS sequence"/>
</dbReference>
<evidence type="ECO:0000256" key="7">
    <source>
        <dbReference type="ARBA" id="ARBA00022840"/>
    </source>
</evidence>
<reference evidence="10" key="1">
    <citation type="submission" date="2016-09" db="EMBL/GenBank/DDBJ databases">
        <authorList>
            <person name="Varghese N."/>
            <person name="Submissions S."/>
        </authorList>
    </citation>
    <scope>NUCLEOTIDE SEQUENCE [LARGE SCALE GENOMIC DNA]</scope>
    <source>
        <strain evidence="10">JS23</strain>
    </source>
</reference>
<evidence type="ECO:0000256" key="2">
    <source>
        <dbReference type="ARBA" id="ARBA00022475"/>
    </source>
</evidence>
<dbReference type="SUPFAM" id="SSF52540">
    <property type="entry name" value="P-loop containing nucleoside triphosphate hydrolases"/>
    <property type="match status" value="2"/>
</dbReference>
<evidence type="ECO:0000256" key="1">
    <source>
        <dbReference type="ARBA" id="ARBA00022448"/>
    </source>
</evidence>
<dbReference type="CDD" id="cd03215">
    <property type="entry name" value="ABC_Carb_Monos_II"/>
    <property type="match status" value="1"/>
</dbReference>
<keyword evidence="7 9" id="KW-0067">ATP-binding</keyword>
<dbReference type="PROSITE" id="PS00211">
    <property type="entry name" value="ABC_TRANSPORTER_1"/>
    <property type="match status" value="1"/>
</dbReference>
<keyword evidence="2" id="KW-1003">Cell membrane</keyword>
<keyword evidence="3" id="KW-0997">Cell inner membrane</keyword>
<organism evidence="9 10">
    <name type="scientific">Chitinasiproducens palmae</name>
    <dbReference type="NCBI Taxonomy" id="1770053"/>
    <lineage>
        <taxon>Bacteria</taxon>
        <taxon>Pseudomonadati</taxon>
        <taxon>Pseudomonadota</taxon>
        <taxon>Betaproteobacteria</taxon>
        <taxon>Burkholderiales</taxon>
        <taxon>Burkholderiaceae</taxon>
        <taxon>Chitinasiproducens</taxon>
    </lineage>
</organism>
<evidence type="ECO:0000313" key="9">
    <source>
        <dbReference type="EMBL" id="SDV46831.1"/>
    </source>
</evidence>
<keyword evidence="1" id="KW-0813">Transport</keyword>
<dbReference type="InterPro" id="IPR027417">
    <property type="entry name" value="P-loop_NTPase"/>
</dbReference>
<dbReference type="AlphaFoldDB" id="A0A1H2PK98"/>
<dbReference type="EMBL" id="FNLO01000002">
    <property type="protein sequence ID" value="SDV46831.1"/>
    <property type="molecule type" value="Genomic_DNA"/>
</dbReference>
<dbReference type="GO" id="GO:0005524">
    <property type="term" value="F:ATP binding"/>
    <property type="evidence" value="ECO:0007669"/>
    <property type="project" value="UniProtKB-KW"/>
</dbReference>
<dbReference type="GO" id="GO:0016887">
    <property type="term" value="F:ATP hydrolysis activity"/>
    <property type="evidence" value="ECO:0007669"/>
    <property type="project" value="InterPro"/>
</dbReference>